<organism evidence="2">
    <name type="scientific">Arion vulgaris</name>
    <dbReference type="NCBI Taxonomy" id="1028688"/>
    <lineage>
        <taxon>Eukaryota</taxon>
        <taxon>Metazoa</taxon>
        <taxon>Spiralia</taxon>
        <taxon>Lophotrochozoa</taxon>
        <taxon>Mollusca</taxon>
        <taxon>Gastropoda</taxon>
        <taxon>Heterobranchia</taxon>
        <taxon>Euthyneura</taxon>
        <taxon>Panpulmonata</taxon>
        <taxon>Eupulmonata</taxon>
        <taxon>Stylommatophora</taxon>
        <taxon>Helicina</taxon>
        <taxon>Arionoidea</taxon>
        <taxon>Arionidae</taxon>
        <taxon>Arion</taxon>
    </lineage>
</organism>
<reference evidence="2" key="1">
    <citation type="submission" date="2014-12" db="EMBL/GenBank/DDBJ databases">
        <title>Insight into the proteome of Arion vulgaris.</title>
        <authorList>
            <person name="Aradska J."/>
            <person name="Bulat T."/>
            <person name="Smidak R."/>
            <person name="Sarate P."/>
            <person name="Gangsoo J."/>
            <person name="Sialana F."/>
            <person name="Bilban M."/>
            <person name="Lubec G."/>
        </authorList>
    </citation>
    <scope>NUCLEOTIDE SEQUENCE</scope>
    <source>
        <tissue evidence="2">Skin</tissue>
    </source>
</reference>
<protein>
    <submittedName>
        <fullName evidence="2">Uncharacterized protein</fullName>
    </submittedName>
</protein>
<evidence type="ECO:0000256" key="1">
    <source>
        <dbReference type="SAM" id="MobiDB-lite"/>
    </source>
</evidence>
<feature type="region of interest" description="Disordered" evidence="1">
    <location>
        <begin position="30"/>
        <end position="54"/>
    </location>
</feature>
<proteinExistence type="predicted"/>
<sequence length="54" mass="6026">LNESSFVYFRQVRFKHALARVLPTPAVDSPEMCTLDGSDINTPWPTTASNSPEM</sequence>
<dbReference type="AlphaFoldDB" id="A0A0B6Z912"/>
<accession>A0A0B6Z912</accession>
<evidence type="ECO:0000313" key="2">
    <source>
        <dbReference type="EMBL" id="CEK65094.1"/>
    </source>
</evidence>
<dbReference type="EMBL" id="HACG01018229">
    <property type="protein sequence ID" value="CEK65094.1"/>
    <property type="molecule type" value="Transcribed_RNA"/>
</dbReference>
<gene>
    <name evidence="2" type="primary">ORF53885</name>
</gene>
<feature type="non-terminal residue" evidence="2">
    <location>
        <position position="1"/>
    </location>
</feature>
<name>A0A0B6Z912_9EUPU</name>
<feature type="compositionally biased region" description="Polar residues" evidence="1">
    <location>
        <begin position="39"/>
        <end position="54"/>
    </location>
</feature>